<proteinExistence type="predicted"/>
<dbReference type="OrthoDB" id="8189655at2759"/>
<accession>A0A9P0M3Z3</accession>
<gene>
    <name evidence="1" type="ORF">ACAOBT_LOCUS32104</name>
</gene>
<reference evidence="1" key="1">
    <citation type="submission" date="2022-03" db="EMBL/GenBank/DDBJ databases">
        <authorList>
            <person name="Sayadi A."/>
        </authorList>
    </citation>
    <scope>NUCLEOTIDE SEQUENCE</scope>
</reference>
<dbReference type="EMBL" id="CAKOFQ010008058">
    <property type="protein sequence ID" value="CAH2011305.1"/>
    <property type="molecule type" value="Genomic_DNA"/>
</dbReference>
<keyword evidence="2" id="KW-1185">Reference proteome</keyword>
<sequence length="172" mass="18758">MMLALKNDCPHRTTIFRWYKEFQRGNFTLEDAEREGRPQTSVTEENITAILWTTYASCLAFSTINSWLVAAVAVVVGAVVLPGVGDADGDAINWDFALATADAFKESVEAVEWVDTIDVLTESVLAGKELAVKQLVLGKKVCTLAGGNLGGQCDHNYQAGYHAVCVWRGPIY</sequence>
<dbReference type="AlphaFoldDB" id="A0A9P0M3Z3"/>
<protein>
    <submittedName>
        <fullName evidence="1">Uncharacterized protein</fullName>
    </submittedName>
</protein>
<organism evidence="1 2">
    <name type="scientific">Acanthoscelides obtectus</name>
    <name type="common">Bean weevil</name>
    <name type="synonym">Bruchus obtectus</name>
    <dbReference type="NCBI Taxonomy" id="200917"/>
    <lineage>
        <taxon>Eukaryota</taxon>
        <taxon>Metazoa</taxon>
        <taxon>Ecdysozoa</taxon>
        <taxon>Arthropoda</taxon>
        <taxon>Hexapoda</taxon>
        <taxon>Insecta</taxon>
        <taxon>Pterygota</taxon>
        <taxon>Neoptera</taxon>
        <taxon>Endopterygota</taxon>
        <taxon>Coleoptera</taxon>
        <taxon>Polyphaga</taxon>
        <taxon>Cucujiformia</taxon>
        <taxon>Chrysomeloidea</taxon>
        <taxon>Chrysomelidae</taxon>
        <taxon>Bruchinae</taxon>
        <taxon>Bruchini</taxon>
        <taxon>Acanthoscelides</taxon>
    </lineage>
</organism>
<comment type="caution">
    <text evidence="1">The sequence shown here is derived from an EMBL/GenBank/DDBJ whole genome shotgun (WGS) entry which is preliminary data.</text>
</comment>
<name>A0A9P0M3Z3_ACAOB</name>
<evidence type="ECO:0000313" key="2">
    <source>
        <dbReference type="Proteomes" id="UP001152888"/>
    </source>
</evidence>
<dbReference type="Proteomes" id="UP001152888">
    <property type="component" value="Unassembled WGS sequence"/>
</dbReference>
<evidence type="ECO:0000313" key="1">
    <source>
        <dbReference type="EMBL" id="CAH2011305.1"/>
    </source>
</evidence>